<dbReference type="Pfam" id="PF01161">
    <property type="entry name" value="PBP"/>
    <property type="match status" value="1"/>
</dbReference>
<dbReference type="CDD" id="cd00865">
    <property type="entry name" value="PEBP_bact_arch"/>
    <property type="match status" value="1"/>
</dbReference>
<dbReference type="Gene3D" id="3.90.280.10">
    <property type="entry name" value="PEBP-like"/>
    <property type="match status" value="1"/>
</dbReference>
<evidence type="ECO:0008006" key="4">
    <source>
        <dbReference type="Google" id="ProtNLM"/>
    </source>
</evidence>
<dbReference type="NCBIfam" id="TIGR00481">
    <property type="entry name" value="YbhB/YbcL family Raf kinase inhibitor-like protein"/>
    <property type="match status" value="1"/>
</dbReference>
<evidence type="ECO:0000313" key="3">
    <source>
        <dbReference type="Proteomes" id="UP000008495"/>
    </source>
</evidence>
<organism evidence="2 3">
    <name type="scientific">Austwickia chelonae NBRC 105200</name>
    <dbReference type="NCBI Taxonomy" id="1184607"/>
    <lineage>
        <taxon>Bacteria</taxon>
        <taxon>Bacillati</taxon>
        <taxon>Actinomycetota</taxon>
        <taxon>Actinomycetes</taxon>
        <taxon>Micrococcales</taxon>
        <taxon>Dermatophilaceae</taxon>
        <taxon>Austwickia</taxon>
    </lineage>
</organism>
<accession>K6W6F3</accession>
<dbReference type="AlphaFoldDB" id="K6W6F3"/>
<dbReference type="PANTHER" id="PTHR30289:SF1">
    <property type="entry name" value="PEBP (PHOSPHATIDYLETHANOLAMINE-BINDING PROTEIN) FAMILY PROTEIN"/>
    <property type="match status" value="1"/>
</dbReference>
<dbReference type="SUPFAM" id="SSF49777">
    <property type="entry name" value="PEBP-like"/>
    <property type="match status" value="1"/>
</dbReference>
<proteinExistence type="inferred from homology"/>
<sequence>MNLDRPTSPDPYTLLPQVPSFTLESDFTDGGDLPQDQAYAFGNTSPRLVWSGAPEGTKSYAVTCFDPDAPTPSGFWHWFVVNVPGETQELAVGAGEENCGRLPSGAIHLRNDYGTRDFGGAAPPAGDRAHRYVFAVNALDVDRLGIEADDSPAKASFMMLQHVIGRAVLTGMYTA</sequence>
<dbReference type="EMBL" id="BAGZ01000005">
    <property type="protein sequence ID" value="GAB77417.1"/>
    <property type="molecule type" value="Genomic_DNA"/>
</dbReference>
<dbReference type="STRING" id="100225.SAMN05421595_1252"/>
<dbReference type="OrthoDB" id="9797506at2"/>
<dbReference type="eggNOG" id="COG1881">
    <property type="taxonomic scope" value="Bacteria"/>
</dbReference>
<gene>
    <name evidence="2" type="ORF">AUCHE_05_03280</name>
</gene>
<reference evidence="2 3" key="1">
    <citation type="submission" date="2012-08" db="EMBL/GenBank/DDBJ databases">
        <title>Whole genome shotgun sequence of Austwickia chelonae NBRC 105200.</title>
        <authorList>
            <person name="Yoshida I."/>
            <person name="Hosoyama A."/>
            <person name="Tsuchikane K."/>
            <person name="Katsumata H."/>
            <person name="Ando Y."/>
            <person name="Ohji S."/>
            <person name="Hamada M."/>
            <person name="Tamura T."/>
            <person name="Yamazoe A."/>
            <person name="Yamazaki S."/>
            <person name="Fujita N."/>
        </authorList>
    </citation>
    <scope>NUCLEOTIDE SEQUENCE [LARGE SCALE GENOMIC DNA]</scope>
    <source>
        <strain evidence="2 3">NBRC 105200</strain>
    </source>
</reference>
<keyword evidence="3" id="KW-1185">Reference proteome</keyword>
<dbReference type="RefSeq" id="WP_006502169.1">
    <property type="nucleotide sequence ID" value="NZ_BAGZ01000005.1"/>
</dbReference>
<comment type="similarity">
    <text evidence="1">Belongs to the UPF0098 family.</text>
</comment>
<evidence type="ECO:0000256" key="1">
    <source>
        <dbReference type="ARBA" id="ARBA00007120"/>
    </source>
</evidence>
<dbReference type="InterPro" id="IPR036610">
    <property type="entry name" value="PEBP-like_sf"/>
</dbReference>
<protein>
    <recommendedName>
        <fullName evidence="4">YbhB/YbcL family Raf kinase inhibitor-like protein</fullName>
    </recommendedName>
</protein>
<evidence type="ECO:0000313" key="2">
    <source>
        <dbReference type="EMBL" id="GAB77417.1"/>
    </source>
</evidence>
<dbReference type="InterPro" id="IPR008914">
    <property type="entry name" value="PEBP"/>
</dbReference>
<dbReference type="PANTHER" id="PTHR30289">
    <property type="entry name" value="UNCHARACTERIZED PROTEIN YBCL-RELATED"/>
    <property type="match status" value="1"/>
</dbReference>
<dbReference type="InterPro" id="IPR005247">
    <property type="entry name" value="YbhB_YbcL/LppC-like"/>
</dbReference>
<name>K6W6F3_9MICO</name>
<dbReference type="Proteomes" id="UP000008495">
    <property type="component" value="Unassembled WGS sequence"/>
</dbReference>
<comment type="caution">
    <text evidence="2">The sequence shown here is derived from an EMBL/GenBank/DDBJ whole genome shotgun (WGS) entry which is preliminary data.</text>
</comment>